<reference evidence="1 2" key="1">
    <citation type="submission" date="2019-06" db="EMBL/GenBank/DDBJ databases">
        <authorList>
            <person name="Li Q."/>
            <person name="Teng T."/>
        </authorList>
    </citation>
    <scope>NUCLEOTIDE SEQUENCE [LARGE SCALE GENOMIC DNA]</scope>
</reference>
<keyword evidence="2" id="KW-1185">Reference proteome</keyword>
<protein>
    <submittedName>
        <fullName evidence="1">Uncharacterized protein</fullName>
    </submittedName>
</protein>
<dbReference type="KEGG" id="vg:56137188"/>
<name>A0A5B8RMC2_9CAUD</name>
<evidence type="ECO:0000313" key="1">
    <source>
        <dbReference type="EMBL" id="QEA10051.1"/>
    </source>
</evidence>
<dbReference type="EMBL" id="MN055691">
    <property type="protein sequence ID" value="QEA10051.1"/>
    <property type="molecule type" value="Genomic_DNA"/>
</dbReference>
<sequence length="113" mass="13096">MAASIRRKLLTNLELLTMSSKFYSYTDTVDFEGIQLPLPNIYRYITRDERGFIEAWRSKPVRDLEFGGFRSIEGELPICFGHQSGENLPVVARQYRRHKITRQLISLTGSVVE</sequence>
<evidence type="ECO:0000313" key="2">
    <source>
        <dbReference type="Proteomes" id="UP000321526"/>
    </source>
</evidence>
<accession>A0A5B8RMC2</accession>
<dbReference type="GeneID" id="56137188"/>
<organism evidence="1 2">
    <name type="scientific">Escherichia phage Henu8</name>
    <dbReference type="NCBI Taxonomy" id="2596677"/>
    <lineage>
        <taxon>Viruses</taxon>
        <taxon>Duplodnaviria</taxon>
        <taxon>Heunggongvirae</taxon>
        <taxon>Uroviricota</taxon>
        <taxon>Caudoviricetes</taxon>
        <taxon>Drexlerviridae</taxon>
        <taxon>Tempevirinae</taxon>
        <taxon>Hanrivervirus</taxon>
        <taxon>Hanrivervirus henu8</taxon>
    </lineage>
</organism>
<dbReference type="RefSeq" id="YP_009904906.1">
    <property type="nucleotide sequence ID" value="NC_049853.1"/>
</dbReference>
<dbReference type="Proteomes" id="UP000321526">
    <property type="component" value="Segment"/>
</dbReference>
<proteinExistence type="predicted"/>